<evidence type="ECO:0000313" key="13">
    <source>
        <dbReference type="EMBL" id="KSU04257.1"/>
    </source>
</evidence>
<dbReference type="HAMAP" id="MF_00203">
    <property type="entry name" value="UvrC"/>
    <property type="match status" value="1"/>
</dbReference>
<dbReference type="PROSITE" id="PS50151">
    <property type="entry name" value="UVR"/>
    <property type="match status" value="1"/>
</dbReference>
<dbReference type="FunFam" id="3.30.420.340:FF:000002">
    <property type="entry name" value="UvrABC system protein C"/>
    <property type="match status" value="1"/>
</dbReference>
<dbReference type="EMBL" id="BBSI01000017">
    <property type="protein sequence ID" value="GAM79861.1"/>
    <property type="molecule type" value="Genomic_DNA"/>
</dbReference>
<evidence type="ECO:0000313" key="14">
    <source>
        <dbReference type="Proteomes" id="UP000031847"/>
    </source>
</evidence>
<feature type="domain" description="GIY-YIG" evidence="9">
    <location>
        <begin position="38"/>
        <end position="115"/>
    </location>
</feature>
<reference evidence="15" key="2">
    <citation type="submission" date="2015-10" db="EMBL/GenBank/DDBJ databases">
        <title>Draft Genome Sequences of 11 Lactococcus lactis subspecies cremoris strains.</title>
        <authorList>
            <person name="Wels M."/>
            <person name="Backus L."/>
            <person name="Boekhorst J."/>
            <person name="Dijkstra A."/>
            <person name="Beerthuizen M."/>
            <person name="Kelly W."/>
            <person name="Siezen R."/>
            <person name="Bachmann H."/>
            <person name="Van Hijum S."/>
        </authorList>
    </citation>
    <scope>NUCLEOTIDE SEQUENCE [LARGE SCALE GENOMIC DNA]</scope>
    <source>
        <strain evidence="15">KF282</strain>
    </source>
</reference>
<dbReference type="Pfam" id="PF02151">
    <property type="entry name" value="UVR"/>
    <property type="match status" value="1"/>
</dbReference>
<keyword evidence="4 7" id="KW-0267">Excision nuclease</keyword>
<keyword evidence="1 7" id="KW-0963">Cytoplasm</keyword>
<dbReference type="AlphaFoldDB" id="A0A0B8QMS7"/>
<dbReference type="SUPFAM" id="SSF46600">
    <property type="entry name" value="C-terminal UvrC-binding domain of UvrB"/>
    <property type="match status" value="1"/>
</dbReference>
<dbReference type="GO" id="GO:0009381">
    <property type="term" value="F:excinuclease ABC activity"/>
    <property type="evidence" value="ECO:0007669"/>
    <property type="project" value="UniProtKB-UniRule"/>
</dbReference>
<keyword evidence="5 7" id="KW-0234">DNA repair</keyword>
<dbReference type="PROSITE" id="PS50165">
    <property type="entry name" value="UVRC"/>
    <property type="match status" value="1"/>
</dbReference>
<dbReference type="NCBIfam" id="TIGR00194">
    <property type="entry name" value="uvrC"/>
    <property type="match status" value="1"/>
</dbReference>
<dbReference type="GO" id="GO:0003677">
    <property type="term" value="F:DNA binding"/>
    <property type="evidence" value="ECO:0007669"/>
    <property type="project" value="UniProtKB-UniRule"/>
</dbReference>
<dbReference type="InterPro" id="IPR000305">
    <property type="entry name" value="GIY-YIG_endonuc"/>
</dbReference>
<dbReference type="SMART" id="SM00465">
    <property type="entry name" value="GIYc"/>
    <property type="match status" value="1"/>
</dbReference>
<sequence length="692" mass="79357">MGHFLFYKRPKEEQLLHFFAIINNMNQTIKAKLELLPDSPGCYLHKDKNGTVIYVGKAKNLKNRVRSYFHGSHNTKTELLVSEIEDLEWIVVGSNIESLVLEINLIQRYKPKYNIMLKDDKYYPFLKITNEKYPRLLVVRKVQKDGATYFGPYPDVKAANEVKRLLDRIFPFRKCGLHEKKVCFYFHIHQCLCPVVNHVDPQVYKDMTQEVKEFLTGSDKKIVKELEAKMMISSDNMEFEQAAEYRDVIKAIGTLRTKQRVMNQDLKDRDVFGYYVDKGWMCVQVFFVRQGKLIQRDVNMFPYYNDAEEDFLTYIGQFYQDNNHMMPREIFIPQDIDKESVEAVVAASQEGNLLTKAQAKEVDAKVFTAKTLKFSDQKDVEQSIVKLDKELSAEKRLSSLLAKTQIVQPSRGEKKQLVNMATKNAQSQLQLKFDVAERDILKTTKAVENLGKILGIPKPVRIESFDNSNIMGTSPVSAMVVFIDGKPSKKDYRKYKIKTVVGADDYASMREVMTRRYSRALKEETALPDLIAMDGGAGQVNIAKQVLKELGLSIPVAGMQKNDKHQTSELLFGDPLDVVPLSRQSQEFFLLTRIQDEVHRFAITFHRQLRGKNTFSSKLDGIVGLGPKRKQKLLTTFKNLKAIEEASVQEVAEAGIPYEVAERVKTTLSGPIQENENWESLKDNVPLLEGKK</sequence>
<evidence type="ECO:0000259" key="10">
    <source>
        <dbReference type="PROSITE" id="PS50165"/>
    </source>
</evidence>
<dbReference type="InterPro" id="IPR050066">
    <property type="entry name" value="UvrABC_protein_C"/>
</dbReference>
<dbReference type="SUPFAM" id="SSF82771">
    <property type="entry name" value="GIY-YIG endonuclease"/>
    <property type="match status" value="1"/>
</dbReference>
<dbReference type="SUPFAM" id="SSF47781">
    <property type="entry name" value="RuvA domain 2-like"/>
    <property type="match status" value="1"/>
</dbReference>
<evidence type="ECO:0000256" key="1">
    <source>
        <dbReference type="ARBA" id="ARBA00022490"/>
    </source>
</evidence>
<dbReference type="Gene3D" id="4.10.860.10">
    <property type="entry name" value="UVR domain"/>
    <property type="match status" value="1"/>
</dbReference>
<dbReference type="PROSITE" id="PS50164">
    <property type="entry name" value="GIY_YIG"/>
    <property type="match status" value="1"/>
</dbReference>
<evidence type="ECO:0000256" key="6">
    <source>
        <dbReference type="ARBA" id="ARBA00023236"/>
    </source>
</evidence>
<dbReference type="InterPro" id="IPR038476">
    <property type="entry name" value="UvrC_RNase_H_dom_sf"/>
</dbReference>
<proteinExistence type="inferred from homology"/>
<dbReference type="InterPro" id="IPR036876">
    <property type="entry name" value="UVR_dom_sf"/>
</dbReference>
<gene>
    <name evidence="7" type="primary">uvrC</name>
    <name evidence="12" type="ORF">JCM5805K_0969</name>
    <name evidence="13" type="ORF">KF282_1669</name>
    <name evidence="11" type="ORF">LLUC06_0876</name>
</gene>
<dbReference type="Proteomes" id="UP000053058">
    <property type="component" value="Unassembled WGS sequence"/>
</dbReference>
<dbReference type="Gene3D" id="1.10.150.20">
    <property type="entry name" value="5' to 3' exonuclease, C-terminal subdomain"/>
    <property type="match status" value="1"/>
</dbReference>
<accession>A0A0B8QMS7</accession>
<evidence type="ECO:0000256" key="2">
    <source>
        <dbReference type="ARBA" id="ARBA00022763"/>
    </source>
</evidence>
<evidence type="ECO:0000313" key="11">
    <source>
        <dbReference type="EMBL" id="ARE20423.1"/>
    </source>
</evidence>
<dbReference type="GO" id="GO:0009432">
    <property type="term" value="P:SOS response"/>
    <property type="evidence" value="ECO:0007669"/>
    <property type="project" value="UniProtKB-UniRule"/>
</dbReference>
<dbReference type="Proteomes" id="UP000031847">
    <property type="component" value="Unassembled WGS sequence"/>
</dbReference>
<protein>
    <recommendedName>
        <fullName evidence="7">UvrABC system protein C</fullName>
        <shortName evidence="7">Protein UvrC</shortName>
    </recommendedName>
    <alternativeName>
        <fullName evidence="7">Excinuclease ABC subunit C</fullName>
    </alternativeName>
</protein>
<dbReference type="InterPro" id="IPR047296">
    <property type="entry name" value="GIY-YIG_UvrC_Cho"/>
</dbReference>
<evidence type="ECO:0000259" key="9">
    <source>
        <dbReference type="PROSITE" id="PS50164"/>
    </source>
</evidence>
<evidence type="ECO:0000313" key="12">
    <source>
        <dbReference type="EMBL" id="GAM79861.1"/>
    </source>
</evidence>
<dbReference type="InterPro" id="IPR010994">
    <property type="entry name" value="RuvA_2-like"/>
</dbReference>
<reference evidence="11 16" key="3">
    <citation type="journal article" date="2017" name="BMC Genomics">
        <title>Comparative and functional genomics of the Lactococcus lactis taxon; insights into evolution and niche adaptation.</title>
        <authorList>
            <person name="Kelleher P."/>
            <person name="Bottacini F."/>
            <person name="Mahony J."/>
            <person name="Kilcawley K.N."/>
            <person name="van Sinderen D."/>
        </authorList>
    </citation>
    <scope>NUCLEOTIDE SEQUENCE [LARGE SCALE GENOMIC DNA]</scope>
    <source>
        <strain evidence="11 16">UC06</strain>
    </source>
</reference>
<keyword evidence="3 7" id="KW-0228">DNA excision</keyword>
<dbReference type="EMBL" id="CP015902">
    <property type="protein sequence ID" value="ARE20423.1"/>
    <property type="molecule type" value="Genomic_DNA"/>
</dbReference>
<feature type="domain" description="UVR" evidence="8">
    <location>
        <begin position="220"/>
        <end position="255"/>
    </location>
</feature>
<evidence type="ECO:0000256" key="3">
    <source>
        <dbReference type="ARBA" id="ARBA00022769"/>
    </source>
</evidence>
<dbReference type="InterPro" id="IPR001943">
    <property type="entry name" value="UVR_dom"/>
</dbReference>
<reference evidence="12 14" key="1">
    <citation type="submission" date="2015-01" db="EMBL/GenBank/DDBJ databases">
        <title>Lactococcus lactis subsp.lactis JCM 5805 whole genome shotgun sequence.</title>
        <authorList>
            <person name="Fujii T."/>
            <person name="Tomita Y."/>
            <person name="Ikushima S."/>
            <person name="Fujiwara D."/>
        </authorList>
    </citation>
    <scope>NUCLEOTIDE SEQUENCE [LARGE SCALE GENOMIC DNA]</scope>
    <source>
        <strain evidence="12 14">JCM 5805</strain>
    </source>
</reference>
<dbReference type="Pfam" id="PF08459">
    <property type="entry name" value="UvrC_RNaseH_dom"/>
    <property type="match status" value="1"/>
</dbReference>
<dbReference type="Pfam" id="PF22920">
    <property type="entry name" value="UvrC_RNaseH"/>
    <property type="match status" value="2"/>
</dbReference>
<dbReference type="PANTHER" id="PTHR30562">
    <property type="entry name" value="UVRC/OXIDOREDUCTASE"/>
    <property type="match status" value="1"/>
</dbReference>
<dbReference type="InterPro" id="IPR001162">
    <property type="entry name" value="UvrC_RNase_H_dom"/>
</dbReference>
<organism evidence="12 14">
    <name type="scientific">Lactococcus lactis subsp. lactis</name>
    <name type="common">Streptococcus lactis</name>
    <dbReference type="NCBI Taxonomy" id="1360"/>
    <lineage>
        <taxon>Bacteria</taxon>
        <taxon>Bacillati</taxon>
        <taxon>Bacillota</taxon>
        <taxon>Bacilli</taxon>
        <taxon>Lactobacillales</taxon>
        <taxon>Streptococcaceae</taxon>
        <taxon>Lactococcus</taxon>
    </lineage>
</organism>
<dbReference type="GO" id="GO:0006289">
    <property type="term" value="P:nucleotide-excision repair"/>
    <property type="evidence" value="ECO:0007669"/>
    <property type="project" value="UniProtKB-UniRule"/>
</dbReference>
<evidence type="ECO:0000256" key="4">
    <source>
        <dbReference type="ARBA" id="ARBA00022881"/>
    </source>
</evidence>
<comment type="similarity">
    <text evidence="7">Belongs to the UvrC family.</text>
</comment>
<comment type="subcellular location">
    <subcellularLocation>
        <location evidence="7">Cytoplasm</location>
    </subcellularLocation>
</comment>
<evidence type="ECO:0000256" key="5">
    <source>
        <dbReference type="ARBA" id="ARBA00023204"/>
    </source>
</evidence>
<evidence type="ECO:0000313" key="15">
    <source>
        <dbReference type="Proteomes" id="UP000053058"/>
    </source>
</evidence>
<evidence type="ECO:0000259" key="8">
    <source>
        <dbReference type="PROSITE" id="PS50151"/>
    </source>
</evidence>
<dbReference type="PANTHER" id="PTHR30562:SF1">
    <property type="entry name" value="UVRABC SYSTEM PROTEIN C"/>
    <property type="match status" value="1"/>
</dbReference>
<comment type="function">
    <text evidence="7">The UvrABC repair system catalyzes the recognition and processing of DNA lesions. UvrC both incises the 5' and 3' sides of the lesion. The N-terminal half is responsible for the 3' incision and the C-terminal half is responsible for the 5' incision.</text>
</comment>
<dbReference type="PATRIC" id="fig|1360.101.peg.2207"/>
<dbReference type="FunFam" id="3.40.1440.10:FF:000001">
    <property type="entry name" value="UvrABC system protein C"/>
    <property type="match status" value="1"/>
</dbReference>
<dbReference type="EMBL" id="LKLN01000066">
    <property type="protein sequence ID" value="KSU04257.1"/>
    <property type="molecule type" value="Genomic_DNA"/>
</dbReference>
<name>A0A0B8QMS7_LACLL</name>
<dbReference type="Gene3D" id="3.40.1440.10">
    <property type="entry name" value="GIY-YIG endonuclease"/>
    <property type="match status" value="1"/>
</dbReference>
<dbReference type="GO" id="GO:0009380">
    <property type="term" value="C:excinuclease repair complex"/>
    <property type="evidence" value="ECO:0007669"/>
    <property type="project" value="InterPro"/>
</dbReference>
<evidence type="ECO:0000256" key="7">
    <source>
        <dbReference type="HAMAP-Rule" id="MF_00203"/>
    </source>
</evidence>
<feature type="domain" description="UvrC family homology region profile" evidence="10">
    <location>
        <begin position="271"/>
        <end position="547"/>
    </location>
</feature>
<dbReference type="InterPro" id="IPR035901">
    <property type="entry name" value="GIY-YIG_endonuc_sf"/>
</dbReference>
<dbReference type="Proteomes" id="UP000192095">
    <property type="component" value="Chromosome"/>
</dbReference>
<dbReference type="CDD" id="cd10434">
    <property type="entry name" value="GIY-YIG_UvrC_Cho"/>
    <property type="match status" value="1"/>
</dbReference>
<reference evidence="13" key="4">
    <citation type="journal article" date="2017" name="Genome Announc.">
        <title>Draft Genome Sequences of 24 Lactococcus lactis Strains.</title>
        <authorList>
            <person name="Backus L."/>
            <person name="Wels M."/>
            <person name="Boekhorst J."/>
            <person name="Dijkstra A.R."/>
            <person name="Beerthuyzen M."/>
            <person name="Kelly W.J."/>
            <person name="Siezen R.J."/>
            <person name="van Hijum S.A."/>
            <person name="Bachmann H."/>
        </authorList>
    </citation>
    <scope>NUCLEOTIDE SEQUENCE</scope>
    <source>
        <strain evidence="13">KF282</strain>
    </source>
</reference>
<dbReference type="Gene3D" id="3.30.420.340">
    <property type="entry name" value="UvrC, RNAse H endonuclease domain"/>
    <property type="match status" value="1"/>
</dbReference>
<comment type="subunit">
    <text evidence="7">Interacts with UvrB in an incision complex.</text>
</comment>
<dbReference type="InterPro" id="IPR004791">
    <property type="entry name" value="UvrC"/>
</dbReference>
<evidence type="ECO:0000313" key="16">
    <source>
        <dbReference type="Proteomes" id="UP000192095"/>
    </source>
</evidence>
<dbReference type="GO" id="GO:0005737">
    <property type="term" value="C:cytoplasm"/>
    <property type="evidence" value="ECO:0007669"/>
    <property type="project" value="UniProtKB-SubCell"/>
</dbReference>
<keyword evidence="6 7" id="KW-0742">SOS response</keyword>
<dbReference type="Pfam" id="PF01541">
    <property type="entry name" value="GIY-YIG"/>
    <property type="match status" value="1"/>
</dbReference>
<keyword evidence="2 7" id="KW-0227">DNA damage</keyword>